<feature type="region of interest" description="Disordered" evidence="1">
    <location>
        <begin position="34"/>
        <end position="74"/>
    </location>
</feature>
<protein>
    <submittedName>
        <fullName evidence="2">Uncharacterized protein</fullName>
    </submittedName>
</protein>
<reference evidence="2" key="2">
    <citation type="submission" date="2023-04" db="EMBL/GenBank/DDBJ databases">
        <authorList>
            <person name="Bruccoleri R.E."/>
            <person name="Oakeley E.J."/>
            <person name="Faust A.-M."/>
            <person name="Dessus-Babus S."/>
            <person name="Altorfer M."/>
            <person name="Burckhardt D."/>
            <person name="Oertli M."/>
            <person name="Naumann U."/>
            <person name="Petersen F."/>
            <person name="Wong J."/>
        </authorList>
    </citation>
    <scope>NUCLEOTIDE SEQUENCE</scope>
    <source>
        <strain evidence="2">GSM-AAB239-AS_SAM_17_03QT</strain>
        <tissue evidence="2">Leaf</tissue>
    </source>
</reference>
<accession>A0AAX6HQ43</accession>
<sequence>MHAYPTSPGGTCTSEVTRITLSYSISCCFIEMKKRRKEKERREREREMEEERRDQGRESAAAAPPPTLMSQMKKGGLSMAASIKQGWQYTKAFFTGQVMKLKAKNEKEMSEANLQATKMQVEAADEAEQRKKLAAAGNM</sequence>
<evidence type="ECO:0000256" key="1">
    <source>
        <dbReference type="SAM" id="MobiDB-lite"/>
    </source>
</evidence>
<gene>
    <name evidence="2" type="ORF">M6B38_299155</name>
</gene>
<reference evidence="2" key="1">
    <citation type="journal article" date="2023" name="GigaByte">
        <title>Genome assembly of the bearded iris, Iris pallida Lam.</title>
        <authorList>
            <person name="Bruccoleri R.E."/>
            <person name="Oakeley E.J."/>
            <person name="Faust A.M.E."/>
            <person name="Altorfer M."/>
            <person name="Dessus-Babus S."/>
            <person name="Burckhardt D."/>
            <person name="Oertli M."/>
            <person name="Naumann U."/>
            <person name="Petersen F."/>
            <person name="Wong J."/>
        </authorList>
    </citation>
    <scope>NUCLEOTIDE SEQUENCE</scope>
    <source>
        <strain evidence="2">GSM-AAB239-AS_SAM_17_03QT</strain>
    </source>
</reference>
<dbReference type="Proteomes" id="UP001140949">
    <property type="component" value="Unassembled WGS sequence"/>
</dbReference>
<keyword evidence="3" id="KW-1185">Reference proteome</keyword>
<feature type="compositionally biased region" description="Basic and acidic residues" evidence="1">
    <location>
        <begin position="40"/>
        <end position="57"/>
    </location>
</feature>
<dbReference type="AlphaFoldDB" id="A0AAX6HQ43"/>
<name>A0AAX6HQ43_IRIPA</name>
<dbReference type="EMBL" id="JANAVB010007399">
    <property type="protein sequence ID" value="KAJ6842902.1"/>
    <property type="molecule type" value="Genomic_DNA"/>
</dbReference>
<evidence type="ECO:0000313" key="2">
    <source>
        <dbReference type="EMBL" id="KAJ6842902.1"/>
    </source>
</evidence>
<proteinExistence type="predicted"/>
<organism evidence="2 3">
    <name type="scientific">Iris pallida</name>
    <name type="common">Sweet iris</name>
    <dbReference type="NCBI Taxonomy" id="29817"/>
    <lineage>
        <taxon>Eukaryota</taxon>
        <taxon>Viridiplantae</taxon>
        <taxon>Streptophyta</taxon>
        <taxon>Embryophyta</taxon>
        <taxon>Tracheophyta</taxon>
        <taxon>Spermatophyta</taxon>
        <taxon>Magnoliopsida</taxon>
        <taxon>Liliopsida</taxon>
        <taxon>Asparagales</taxon>
        <taxon>Iridaceae</taxon>
        <taxon>Iridoideae</taxon>
        <taxon>Irideae</taxon>
        <taxon>Iris</taxon>
    </lineage>
</organism>
<evidence type="ECO:0000313" key="3">
    <source>
        <dbReference type="Proteomes" id="UP001140949"/>
    </source>
</evidence>
<comment type="caution">
    <text evidence="2">The sequence shown here is derived from an EMBL/GenBank/DDBJ whole genome shotgun (WGS) entry which is preliminary data.</text>
</comment>